<comment type="caution">
    <text evidence="3">The sequence shown here is derived from an EMBL/GenBank/DDBJ whole genome shotgun (WGS) entry which is preliminary data.</text>
</comment>
<protein>
    <recommendedName>
        <fullName evidence="2">SbsA Ig-like domain-containing protein</fullName>
    </recommendedName>
</protein>
<dbReference type="EMBL" id="LGTQ01000006">
    <property type="protein sequence ID" value="KPM48417.1"/>
    <property type="molecule type" value="Genomic_DNA"/>
</dbReference>
<proteinExistence type="predicted"/>
<dbReference type="OrthoDB" id="9809989at2"/>
<name>A0A0P7BUP7_9BACT</name>
<dbReference type="RefSeq" id="WP_055145950.1">
    <property type="nucleotide sequence ID" value="NZ_JXSZ01000006.1"/>
</dbReference>
<accession>A0A0P7BUP7</accession>
<keyword evidence="4" id="KW-1185">Reference proteome</keyword>
<dbReference type="SUPFAM" id="SSF49478">
    <property type="entry name" value="Cna protein B-type domain"/>
    <property type="match status" value="1"/>
</dbReference>
<evidence type="ECO:0000256" key="1">
    <source>
        <dbReference type="ARBA" id="ARBA00022729"/>
    </source>
</evidence>
<dbReference type="Pfam" id="PF13205">
    <property type="entry name" value="Big_5"/>
    <property type="match status" value="1"/>
</dbReference>
<dbReference type="Proteomes" id="UP000050454">
    <property type="component" value="Unassembled WGS sequence"/>
</dbReference>
<reference evidence="3 4" key="1">
    <citation type="submission" date="2015-07" db="EMBL/GenBank/DDBJ databases">
        <title>The draft genome sequence of Leadbetterella sp. JN14-9.</title>
        <authorList>
            <person name="Liu Y."/>
            <person name="Du J."/>
            <person name="Shao Z."/>
        </authorList>
    </citation>
    <scope>NUCLEOTIDE SEQUENCE [LARGE SCALE GENOMIC DNA]</scope>
    <source>
        <strain evidence="3 4">JN14-9</strain>
    </source>
</reference>
<dbReference type="PATRIC" id="fig|1605367.3.peg.2813"/>
<sequence length="534" mass="61473">MNRLFTVLVLALLFQRCAQFVPPTGGPKDEDPPELVASSPQNQTLNFKGKTIQMEFNELIDATSLRQELIITPKPEGAIDIKTKPYSVEISFDEKFLDSTTYTMNFRNGIKDLNEKNPAENLKLVFSTGNFIDSLSIKGKVKNLWTGDPSDKTTVALYDTNSNDTIPLLKRRPKYFYTTDTSGVYNFENIKASSYRLLAFKDENVNLYFDSKTELFGFLQDTIHLDSNIIDLNLEVYPNNTDPPKIRRSLSRQTNYSITFDKNLKSAEVVYLKSEDSLTYKFSPQEILFFNYPETTDTTQTKIIVQDSVGKTLEDTLKIYFSTINSRPSNSNPEILRIRARDIQANSKIKIPEFYHLSFEYPITSIDTSKLSITADTTFNQPYQLNWLDPSHTELQIQFSTSAERELKMLIEPGAITNYRSDTNNTYQLINTLYQQDEYGSLDGKYDQFEGQKIVELLDSRTLEVTERQVFTDFYKFPQVIPGNYKIRIIEDTNENGQWDTANFDENKLPERIVISRGIIKLKANFQLSDIQLD</sequence>
<keyword evidence="1" id="KW-0732">Signal</keyword>
<gene>
    <name evidence="3" type="ORF">AFM12_07205</name>
</gene>
<organism evidence="3 4">
    <name type="scientific">Jiulongibacter sediminis</name>
    <dbReference type="NCBI Taxonomy" id="1605367"/>
    <lineage>
        <taxon>Bacteria</taxon>
        <taxon>Pseudomonadati</taxon>
        <taxon>Bacteroidota</taxon>
        <taxon>Cytophagia</taxon>
        <taxon>Cytophagales</taxon>
        <taxon>Leadbetterellaceae</taxon>
        <taxon>Jiulongibacter</taxon>
    </lineage>
</organism>
<dbReference type="STRING" id="1605367.AFM12_07205"/>
<dbReference type="InterPro" id="IPR032812">
    <property type="entry name" value="SbsA_Ig"/>
</dbReference>
<dbReference type="AlphaFoldDB" id="A0A0P7BUP7"/>
<feature type="domain" description="SbsA Ig-like" evidence="2">
    <location>
        <begin position="29"/>
        <end position="128"/>
    </location>
</feature>
<evidence type="ECO:0000313" key="3">
    <source>
        <dbReference type="EMBL" id="KPM48417.1"/>
    </source>
</evidence>
<evidence type="ECO:0000313" key="4">
    <source>
        <dbReference type="Proteomes" id="UP000050454"/>
    </source>
</evidence>
<evidence type="ECO:0000259" key="2">
    <source>
        <dbReference type="Pfam" id="PF13205"/>
    </source>
</evidence>